<keyword evidence="6" id="KW-0511">Multifunctional enzyme</keyword>
<dbReference type="CDD" id="cd05401">
    <property type="entry name" value="NT_GlnE_GlnD_like"/>
    <property type="match status" value="2"/>
</dbReference>
<evidence type="ECO:0000256" key="2">
    <source>
        <dbReference type="ARBA" id="ARBA00022695"/>
    </source>
</evidence>
<sequence>MPRSQSTLTDLARVGFAQLGWAGEELRTLADTSGVALDELLASFQLAADPDQALNGVKRLLQRDEAGMIAALVDPVARRRVIRVFGASSGLTEFFARHPEQLAELGSAPLVLLDEQSAKRELLASVGAVDGFSTALGEDAWTALRIRYRVLLSLVTAFDLEQPNPVAGLDTIARALADLAAGALEAALAVARSQVSTKGHGLWQFPVEQVRATRFAVIGMGKAGAGELNYVSDVDVIFVAEGDEAAGLPTSTAVEIGTRLAMVTMRGISETGLEPGLWEVDPNLRPEGKAGALVRSLESHAAYYDRWAKNWEFQALLKARPLAGDLALGDDYTRIVAPKVWSSASRENFVESVQRMRERVTEHIKPADVEYQLKLGPGGLRDIEFTVQLLQLVHGQTDVDVRQRGTLPALAALAEGSYIGRVEAVEFAQDYRILRLLEHRLQLRNLSRTHLMPRDEAEQRVLARGSGLATSAAALVLRWNAIKVRVRGLHERLFYRPLLAAVAALSPDEQALTSAQAEARLAAIGFQNPAGALAHIAAMTTGVSRRAAIQRTLLPVMLQWFANGADPDYGLLAFRRLSDTLGETYWFLRMLRDSSGAAARLTQVLSGSRFVGELLERIPEAAAWLENDDELHPRPMAVLDDETRAIVARHDTPDAAAMALRTARRREVLRLAIASILGMVTVEELGRGLTDITTVHLQGTLSVIRQSAALMNGDGIEFAIIGMGRYGGGELGFGSDADVLYVYRPVRVDKATAQSVAQFIVNELKRLTEDHRLPLDLDIDLRPEGKNGPTVRSLESYAAYYERWSLTWEAQALLRANGVAGDRSLIESFHALADTVRYPTAISETEIREVKRIKARVEKERLPQGADPARHLKLGRGSLSDVEWYVQLLQLQYAARLPSLRTTSTLLALSAAEDAGLINHDDARKLHDAWIFASRARSAMTLWTNKTADVLPSDRRQLEGVARLLEYPPGSATQLEEDYLGVTRRARTVFERLFYGQ</sequence>
<dbReference type="InterPro" id="IPR023057">
    <property type="entry name" value="GlnE"/>
</dbReference>
<dbReference type="GO" id="GO:0047388">
    <property type="term" value="F:[glutamine synthetase]-adenylyl-L-tyrosine phosphorylase activity"/>
    <property type="evidence" value="ECO:0007669"/>
    <property type="project" value="UniProtKB-EC"/>
</dbReference>
<protein>
    <submittedName>
        <fullName evidence="9">Bifunctional [glutamine synthetase] adenylyltransferase/[glutamine synthetase]-adenylyl-L-tyrosine phosphorylase</fullName>
        <ecNumber evidence="9">2.7.7.42</ecNumber>
        <ecNumber evidence="9">2.7.7.89</ecNumber>
    </submittedName>
</protein>
<dbReference type="PANTHER" id="PTHR30621">
    <property type="entry name" value="GLUTAMINE SYNTHETASE ADENYLYLTRANSFERASE"/>
    <property type="match status" value="1"/>
</dbReference>
<accession>A0ABT2H1P0</accession>
<evidence type="ECO:0000259" key="8">
    <source>
        <dbReference type="Pfam" id="PF08335"/>
    </source>
</evidence>
<dbReference type="InterPro" id="IPR043519">
    <property type="entry name" value="NT_sf"/>
</dbReference>
<proteinExistence type="predicted"/>
<dbReference type="Pfam" id="PF03710">
    <property type="entry name" value="GlnE"/>
    <property type="match status" value="2"/>
</dbReference>
<dbReference type="Pfam" id="PF08335">
    <property type="entry name" value="GlnD_UR_UTase"/>
    <property type="match status" value="2"/>
</dbReference>
<evidence type="ECO:0000256" key="1">
    <source>
        <dbReference type="ARBA" id="ARBA00022679"/>
    </source>
</evidence>
<dbReference type="Gene3D" id="3.30.460.10">
    <property type="entry name" value="Beta Polymerase, domain 2"/>
    <property type="match status" value="2"/>
</dbReference>
<evidence type="ECO:0000256" key="5">
    <source>
        <dbReference type="ARBA" id="ARBA00022842"/>
    </source>
</evidence>
<organism evidence="9 10">
    <name type="scientific">Herbiconiux daphne</name>
    <dbReference type="NCBI Taxonomy" id="2970914"/>
    <lineage>
        <taxon>Bacteria</taxon>
        <taxon>Bacillati</taxon>
        <taxon>Actinomycetota</taxon>
        <taxon>Actinomycetes</taxon>
        <taxon>Micrococcales</taxon>
        <taxon>Microbacteriaceae</taxon>
        <taxon>Herbiconiux</taxon>
    </lineage>
</organism>
<dbReference type="EC" id="2.7.7.89" evidence="9"/>
<keyword evidence="3" id="KW-0547">Nucleotide-binding</keyword>
<evidence type="ECO:0000259" key="7">
    <source>
        <dbReference type="Pfam" id="PF03710"/>
    </source>
</evidence>
<evidence type="ECO:0000313" key="10">
    <source>
        <dbReference type="Proteomes" id="UP001165586"/>
    </source>
</evidence>
<dbReference type="SUPFAM" id="SSF81301">
    <property type="entry name" value="Nucleotidyltransferase"/>
    <property type="match status" value="2"/>
</dbReference>
<keyword evidence="5" id="KW-0460">Magnesium</keyword>
<dbReference type="EC" id="2.7.7.42" evidence="9"/>
<dbReference type="GO" id="GO:0008882">
    <property type="term" value="F:[glutamate-ammonia-ligase] adenylyltransferase activity"/>
    <property type="evidence" value="ECO:0007669"/>
    <property type="project" value="UniProtKB-EC"/>
</dbReference>
<dbReference type="Gene3D" id="1.20.120.330">
    <property type="entry name" value="Nucleotidyltransferases domain 2"/>
    <property type="match status" value="2"/>
</dbReference>
<evidence type="ECO:0000256" key="4">
    <source>
        <dbReference type="ARBA" id="ARBA00022840"/>
    </source>
</evidence>
<keyword evidence="4" id="KW-0067">ATP-binding</keyword>
<comment type="caution">
    <text evidence="9">The sequence shown here is derived from an EMBL/GenBank/DDBJ whole genome shotgun (WGS) entry which is preliminary data.</text>
</comment>
<dbReference type="PANTHER" id="PTHR30621:SF0">
    <property type="entry name" value="BIFUNCTIONAL GLUTAMINE SYNTHETASE ADENYLYLTRANSFERASE_ADENYLYL-REMOVING ENZYME"/>
    <property type="match status" value="1"/>
</dbReference>
<dbReference type="EMBL" id="JANLCJ010000003">
    <property type="protein sequence ID" value="MCS5733845.1"/>
    <property type="molecule type" value="Genomic_DNA"/>
</dbReference>
<dbReference type="RefSeq" id="WP_259538700.1">
    <property type="nucleotide sequence ID" value="NZ_JANLCJ010000003.1"/>
</dbReference>
<dbReference type="InterPro" id="IPR013546">
    <property type="entry name" value="PII_UdlTrfase/GS_AdlTrfase"/>
</dbReference>
<evidence type="ECO:0000313" key="9">
    <source>
        <dbReference type="EMBL" id="MCS5733845.1"/>
    </source>
</evidence>
<keyword evidence="2 9" id="KW-0548">Nucleotidyltransferase</keyword>
<feature type="domain" description="Glutamate-ammonia ligase adenylyltransferase repeated" evidence="7">
    <location>
        <begin position="599"/>
        <end position="829"/>
    </location>
</feature>
<dbReference type="Proteomes" id="UP001165586">
    <property type="component" value="Unassembled WGS sequence"/>
</dbReference>
<dbReference type="NCBIfam" id="NF010707">
    <property type="entry name" value="PRK14109.1"/>
    <property type="match status" value="1"/>
</dbReference>
<evidence type="ECO:0000256" key="6">
    <source>
        <dbReference type="ARBA" id="ARBA00023268"/>
    </source>
</evidence>
<gene>
    <name evidence="9" type="ORF">N1032_08845</name>
</gene>
<keyword evidence="1 9" id="KW-0808">Transferase</keyword>
<feature type="domain" description="PII-uridylyltransferase/Glutamine-synthetase adenylyltransferase" evidence="8">
    <location>
        <begin position="865"/>
        <end position="994"/>
    </location>
</feature>
<name>A0ABT2H1P0_9MICO</name>
<feature type="domain" description="PII-uridylyltransferase/Glutamine-synthetase adenylyltransferase" evidence="8">
    <location>
        <begin position="354"/>
        <end position="494"/>
    </location>
</feature>
<reference evidence="9" key="1">
    <citation type="submission" date="2022-08" db="EMBL/GenBank/DDBJ databases">
        <authorList>
            <person name="Deng Y."/>
            <person name="Han X.-F."/>
            <person name="Zhang Y.-Q."/>
        </authorList>
    </citation>
    <scope>NUCLEOTIDE SEQUENCE</scope>
    <source>
        <strain evidence="9">CPCC 203386</strain>
    </source>
</reference>
<feature type="domain" description="Glutamate-ammonia ligase adenylyltransferase repeated" evidence="7">
    <location>
        <begin position="80"/>
        <end position="329"/>
    </location>
</feature>
<dbReference type="InterPro" id="IPR005190">
    <property type="entry name" value="GlnE_rpt_dom"/>
</dbReference>
<dbReference type="SUPFAM" id="SSF81593">
    <property type="entry name" value="Nucleotidyltransferase substrate binding subunit/domain"/>
    <property type="match status" value="2"/>
</dbReference>
<evidence type="ECO:0000256" key="3">
    <source>
        <dbReference type="ARBA" id="ARBA00022741"/>
    </source>
</evidence>
<keyword evidence="10" id="KW-1185">Reference proteome</keyword>